<name>A2C7G4_PROM3</name>
<dbReference type="EMBL" id="CP000554">
    <property type="protein sequence ID" value="ABM77424.1"/>
    <property type="molecule type" value="Genomic_DNA"/>
</dbReference>
<dbReference type="AlphaFoldDB" id="A2C7G4"/>
<feature type="compositionally biased region" description="Polar residues" evidence="1">
    <location>
        <begin position="21"/>
        <end position="33"/>
    </location>
</feature>
<dbReference type="KEGG" id="pmf:P9303_06731"/>
<evidence type="ECO:0000256" key="1">
    <source>
        <dbReference type="SAM" id="MobiDB-lite"/>
    </source>
</evidence>
<gene>
    <name evidence="2" type="ordered locus">P9303_06731</name>
</gene>
<feature type="region of interest" description="Disordered" evidence="1">
    <location>
        <begin position="1"/>
        <end position="54"/>
    </location>
</feature>
<dbReference type="Proteomes" id="UP000002274">
    <property type="component" value="Chromosome"/>
</dbReference>
<accession>A2C7G4</accession>
<organism evidence="2 3">
    <name type="scientific">Prochlorococcus marinus (strain MIT 9303)</name>
    <dbReference type="NCBI Taxonomy" id="59922"/>
    <lineage>
        <taxon>Bacteria</taxon>
        <taxon>Bacillati</taxon>
        <taxon>Cyanobacteriota</taxon>
        <taxon>Cyanophyceae</taxon>
        <taxon>Synechococcales</taxon>
        <taxon>Prochlorococcaceae</taxon>
        <taxon>Prochlorococcus</taxon>
    </lineage>
</organism>
<sequence length="54" mass="6000">MGGIEPHLIQPGSAVSRHHYTQQQQHADPNNQSRHCHTTIPDFGLWSEPSSPSV</sequence>
<dbReference type="STRING" id="59922.P9303_06731"/>
<reference evidence="2 3" key="1">
    <citation type="journal article" date="2007" name="PLoS Genet.">
        <title>Patterns and implications of gene gain and loss in the evolution of Prochlorococcus.</title>
        <authorList>
            <person name="Kettler G.C."/>
            <person name="Martiny A.C."/>
            <person name="Huang K."/>
            <person name="Zucker J."/>
            <person name="Coleman M.L."/>
            <person name="Rodrigue S."/>
            <person name="Chen F."/>
            <person name="Lapidus A."/>
            <person name="Ferriera S."/>
            <person name="Johnson J."/>
            <person name="Steglich C."/>
            <person name="Church G.M."/>
            <person name="Richardson P."/>
            <person name="Chisholm S.W."/>
        </authorList>
    </citation>
    <scope>NUCLEOTIDE SEQUENCE [LARGE SCALE GENOMIC DNA]</scope>
    <source>
        <strain evidence="2 3">MIT 9303</strain>
    </source>
</reference>
<dbReference type="HOGENOM" id="CLU_3046819_0_0_3"/>
<proteinExistence type="predicted"/>
<protein>
    <submittedName>
        <fullName evidence="2">Uncharacterized protein</fullName>
    </submittedName>
</protein>
<evidence type="ECO:0000313" key="3">
    <source>
        <dbReference type="Proteomes" id="UP000002274"/>
    </source>
</evidence>
<evidence type="ECO:0000313" key="2">
    <source>
        <dbReference type="EMBL" id="ABM77424.1"/>
    </source>
</evidence>